<dbReference type="RefSeq" id="WP_033105766.1">
    <property type="nucleotide sequence ID" value="NZ_JAJVKR010000018.1"/>
</dbReference>
<dbReference type="PANTHER" id="PTHR33571">
    <property type="entry name" value="SSL8005 PROTEIN"/>
    <property type="match status" value="1"/>
</dbReference>
<comment type="cofactor">
    <cofactor evidence="1">
        <name>Mg(2+)</name>
        <dbReference type="ChEBI" id="CHEBI:18420"/>
    </cofactor>
</comment>
<dbReference type="Proteomes" id="UP001553715">
    <property type="component" value="Unassembled WGS sequence"/>
</dbReference>
<dbReference type="InterPro" id="IPR002934">
    <property type="entry name" value="Polymerase_NTP_transf_dom"/>
</dbReference>
<evidence type="ECO:0000256" key="6">
    <source>
        <dbReference type="ARBA" id="ARBA00022741"/>
    </source>
</evidence>
<comment type="similarity">
    <text evidence="9">Belongs to the MntA antitoxin family.</text>
</comment>
<evidence type="ECO:0000256" key="5">
    <source>
        <dbReference type="ARBA" id="ARBA00022723"/>
    </source>
</evidence>
<name>A0ABV3LE59_9MICO</name>
<dbReference type="EMBL" id="JBFBMH010000003">
    <property type="protein sequence ID" value="MEW1974189.1"/>
    <property type="molecule type" value="Genomic_DNA"/>
</dbReference>
<accession>A0ABV3LE59</accession>
<keyword evidence="2" id="KW-1277">Toxin-antitoxin system</keyword>
<evidence type="ECO:0000256" key="7">
    <source>
        <dbReference type="ARBA" id="ARBA00022840"/>
    </source>
</evidence>
<dbReference type="PANTHER" id="PTHR33571:SF14">
    <property type="entry name" value="PROTEIN ADENYLYLTRANSFERASE MJ0435-RELATED"/>
    <property type="match status" value="1"/>
</dbReference>
<evidence type="ECO:0000256" key="2">
    <source>
        <dbReference type="ARBA" id="ARBA00022649"/>
    </source>
</evidence>
<dbReference type="SUPFAM" id="SSF81301">
    <property type="entry name" value="Nucleotidyltransferase"/>
    <property type="match status" value="1"/>
</dbReference>
<keyword evidence="8" id="KW-0460">Magnesium</keyword>
<dbReference type="InterPro" id="IPR036388">
    <property type="entry name" value="WH-like_DNA-bd_sf"/>
</dbReference>
<proteinExistence type="inferred from homology"/>
<organism evidence="11 12">
    <name type="scientific">Microbacterium profundi</name>
    <dbReference type="NCBI Taxonomy" id="450380"/>
    <lineage>
        <taxon>Bacteria</taxon>
        <taxon>Bacillati</taxon>
        <taxon>Actinomycetota</taxon>
        <taxon>Actinomycetes</taxon>
        <taxon>Micrococcales</taxon>
        <taxon>Microbacteriaceae</taxon>
        <taxon>Microbacterium</taxon>
    </lineage>
</organism>
<protein>
    <submittedName>
        <fullName evidence="11">Nucleotidyltransferase domain-containing protein</fullName>
    </submittedName>
</protein>
<evidence type="ECO:0000256" key="3">
    <source>
        <dbReference type="ARBA" id="ARBA00022679"/>
    </source>
</evidence>
<evidence type="ECO:0000256" key="1">
    <source>
        <dbReference type="ARBA" id="ARBA00001946"/>
    </source>
</evidence>
<dbReference type="Gene3D" id="3.30.460.10">
    <property type="entry name" value="Beta Polymerase, domain 2"/>
    <property type="match status" value="1"/>
</dbReference>
<evidence type="ECO:0000259" key="10">
    <source>
        <dbReference type="Pfam" id="PF01909"/>
    </source>
</evidence>
<keyword evidence="6" id="KW-0547">Nucleotide-binding</keyword>
<keyword evidence="3" id="KW-0808">Transferase</keyword>
<gene>
    <name evidence="11" type="ORF">AB0301_03755</name>
</gene>
<keyword evidence="7" id="KW-0067">ATP-binding</keyword>
<comment type="caution">
    <text evidence="11">The sequence shown here is derived from an EMBL/GenBank/DDBJ whole genome shotgun (WGS) entry which is preliminary data.</text>
</comment>
<dbReference type="Pfam" id="PF01909">
    <property type="entry name" value="NTP_transf_2"/>
    <property type="match status" value="1"/>
</dbReference>
<evidence type="ECO:0000256" key="8">
    <source>
        <dbReference type="ARBA" id="ARBA00022842"/>
    </source>
</evidence>
<feature type="domain" description="Polymerase nucleotidyl transferase" evidence="10">
    <location>
        <begin position="78"/>
        <end position="158"/>
    </location>
</feature>
<reference evidence="11 12" key="1">
    <citation type="submission" date="2024-06" db="EMBL/GenBank/DDBJ databases">
        <title>The Natural Products Discovery Center: Release of the First 8490 Sequenced Strains for Exploring Actinobacteria Biosynthetic Diversity.</title>
        <authorList>
            <person name="Kalkreuter E."/>
            <person name="Kautsar S.A."/>
            <person name="Yang D."/>
            <person name="Bader C.D."/>
            <person name="Teijaro C.N."/>
            <person name="Fluegel L."/>
            <person name="Davis C.M."/>
            <person name="Simpson J.R."/>
            <person name="Lauterbach L."/>
            <person name="Steele A.D."/>
            <person name="Gui C."/>
            <person name="Meng S."/>
            <person name="Li G."/>
            <person name="Viehrig K."/>
            <person name="Ye F."/>
            <person name="Su P."/>
            <person name="Kiefer A.F."/>
            <person name="Nichols A."/>
            <person name="Cepeda A.J."/>
            <person name="Yan W."/>
            <person name="Fan B."/>
            <person name="Jiang Y."/>
            <person name="Adhikari A."/>
            <person name="Zheng C.-J."/>
            <person name="Schuster L."/>
            <person name="Cowan T.M."/>
            <person name="Smanski M.J."/>
            <person name="Chevrette M.G."/>
            <person name="De Carvalho L.P.S."/>
            <person name="Shen B."/>
        </authorList>
    </citation>
    <scope>NUCLEOTIDE SEQUENCE [LARGE SCALE GENOMIC DNA]</scope>
    <source>
        <strain evidence="11 12">NPDC077434</strain>
    </source>
</reference>
<dbReference type="CDD" id="cd05403">
    <property type="entry name" value="NT_KNTase_like"/>
    <property type="match status" value="1"/>
</dbReference>
<evidence type="ECO:0000256" key="4">
    <source>
        <dbReference type="ARBA" id="ARBA00022695"/>
    </source>
</evidence>
<keyword evidence="12" id="KW-1185">Reference proteome</keyword>
<keyword evidence="4" id="KW-0548">Nucleotidyltransferase</keyword>
<dbReference type="Gene3D" id="1.10.10.10">
    <property type="entry name" value="Winged helix-like DNA-binding domain superfamily/Winged helix DNA-binding domain"/>
    <property type="match status" value="1"/>
</dbReference>
<sequence length="162" mass="17688">MGARTQLINEISREASRADALQRYSRDLLLDATHRAASAGLSQREIAQVVGRSQPEVSRLLRQKPPGPLALRVAQQRQALTDVLAKYGVVDARIFGSVAKRAETPESDVDILVEAPRVLGLGTLARLERELSAVLDTHVDVVPVRGLPEYVRQRALAEAVPL</sequence>
<dbReference type="InterPro" id="IPR043519">
    <property type="entry name" value="NT_sf"/>
</dbReference>
<evidence type="ECO:0000256" key="9">
    <source>
        <dbReference type="ARBA" id="ARBA00038276"/>
    </source>
</evidence>
<evidence type="ECO:0000313" key="11">
    <source>
        <dbReference type="EMBL" id="MEW1974189.1"/>
    </source>
</evidence>
<keyword evidence="5" id="KW-0479">Metal-binding</keyword>
<dbReference type="InterPro" id="IPR052038">
    <property type="entry name" value="Type-VII_TA_antitoxin"/>
</dbReference>
<evidence type="ECO:0000313" key="12">
    <source>
        <dbReference type="Proteomes" id="UP001553715"/>
    </source>
</evidence>